<dbReference type="Proteomes" id="UP001143474">
    <property type="component" value="Unassembled WGS sequence"/>
</dbReference>
<reference evidence="1" key="1">
    <citation type="journal article" date="2014" name="Int. J. Syst. Evol. Microbiol.">
        <title>Complete genome sequence of Corynebacterium casei LMG S-19264T (=DSM 44701T), isolated from a smear-ripened cheese.</title>
        <authorList>
            <consortium name="US DOE Joint Genome Institute (JGI-PGF)"/>
            <person name="Walter F."/>
            <person name="Albersmeier A."/>
            <person name="Kalinowski J."/>
            <person name="Ruckert C."/>
        </authorList>
    </citation>
    <scope>NUCLEOTIDE SEQUENCE</scope>
    <source>
        <strain evidence="1">VKM Ac-2007</strain>
    </source>
</reference>
<evidence type="ECO:0000313" key="1">
    <source>
        <dbReference type="EMBL" id="GLK07103.1"/>
    </source>
</evidence>
<dbReference type="SUPFAM" id="SSF55961">
    <property type="entry name" value="Bet v1-like"/>
    <property type="match status" value="1"/>
</dbReference>
<name>A0A9W6HWX9_9ACTN</name>
<dbReference type="EMBL" id="BSEV01000001">
    <property type="protein sequence ID" value="GLK07103.1"/>
    <property type="molecule type" value="Genomic_DNA"/>
</dbReference>
<dbReference type="RefSeq" id="WP_271215669.1">
    <property type="nucleotide sequence ID" value="NZ_BAAAVD010000006.1"/>
</dbReference>
<reference evidence="1" key="2">
    <citation type="submission" date="2023-01" db="EMBL/GenBank/DDBJ databases">
        <authorList>
            <person name="Sun Q."/>
            <person name="Evtushenko L."/>
        </authorList>
    </citation>
    <scope>NUCLEOTIDE SEQUENCE</scope>
    <source>
        <strain evidence="1">VKM Ac-2007</strain>
    </source>
</reference>
<organism evidence="1 2">
    <name type="scientific">Streptosporangium carneum</name>
    <dbReference type="NCBI Taxonomy" id="47481"/>
    <lineage>
        <taxon>Bacteria</taxon>
        <taxon>Bacillati</taxon>
        <taxon>Actinomycetota</taxon>
        <taxon>Actinomycetes</taxon>
        <taxon>Streptosporangiales</taxon>
        <taxon>Streptosporangiaceae</taxon>
        <taxon>Streptosporangium</taxon>
    </lineage>
</organism>
<proteinExistence type="predicted"/>
<accession>A0A9W6HWX9</accession>
<dbReference type="AlphaFoldDB" id="A0A9W6HWX9"/>
<gene>
    <name evidence="1" type="ORF">GCM10017600_05080</name>
</gene>
<evidence type="ECO:0008006" key="3">
    <source>
        <dbReference type="Google" id="ProtNLM"/>
    </source>
</evidence>
<sequence length="146" mass="15922">MKKTLLYEVAGVVETSPERVKRLILAVRPGPVGPDNVWLLSSAGGTVEGGPGRFTLRMPGHAMTVEVTEETFAAQGGWWYRGEYTVEPHPEGTLFVHRVFNVAARGRWAAPLANRLFVGFGGKTRSGFADGLRLIGRELDCGTRLL</sequence>
<protein>
    <recommendedName>
        <fullName evidence="3">Polyketide cyclase</fullName>
    </recommendedName>
</protein>
<comment type="caution">
    <text evidence="1">The sequence shown here is derived from an EMBL/GenBank/DDBJ whole genome shotgun (WGS) entry which is preliminary data.</text>
</comment>
<keyword evidence="2" id="KW-1185">Reference proteome</keyword>
<evidence type="ECO:0000313" key="2">
    <source>
        <dbReference type="Proteomes" id="UP001143474"/>
    </source>
</evidence>